<evidence type="ECO:0000313" key="2">
    <source>
        <dbReference type="Proteomes" id="UP001211987"/>
    </source>
</evidence>
<organism evidence="1 2">
    <name type="scientific">Thomasclavelia ramosa</name>
    <dbReference type="NCBI Taxonomy" id="1547"/>
    <lineage>
        <taxon>Bacteria</taxon>
        <taxon>Bacillati</taxon>
        <taxon>Bacillota</taxon>
        <taxon>Erysipelotrichia</taxon>
        <taxon>Erysipelotrichales</taxon>
        <taxon>Coprobacillaceae</taxon>
        <taxon>Thomasclavelia</taxon>
    </lineage>
</organism>
<evidence type="ECO:0000313" key="1">
    <source>
        <dbReference type="EMBL" id="MDB7085964.1"/>
    </source>
</evidence>
<protein>
    <submittedName>
        <fullName evidence="1">Uncharacterized protein</fullName>
    </submittedName>
</protein>
<proteinExistence type="predicted"/>
<reference evidence="1" key="1">
    <citation type="submission" date="2023-01" db="EMBL/GenBank/DDBJ databases">
        <title>Human gut microbiome strain richness.</title>
        <authorList>
            <person name="Chen-Liaw A."/>
        </authorList>
    </citation>
    <scope>NUCLEOTIDE SEQUENCE</scope>
    <source>
        <strain evidence="1">1001217st2_G6_1001217B_191108</strain>
    </source>
</reference>
<dbReference type="Proteomes" id="UP001211987">
    <property type="component" value="Unassembled WGS sequence"/>
</dbReference>
<accession>A0AB35IN82</accession>
<sequence>MNFRTFFEKLNDAENKSSVENAYSHIIDYVFDVILDKNVFSLIDTSTWNKGADGRIVPKNIISTPDFVITDRNYKFNDNTSNAYGCIEVKYADKDVKQSLRLCDDGDSKGYLHHYQNVLYTNGWIWIYYDRKTTPKWTINFRKNQTNKEFGRLLYELCSIEWKNLKEND</sequence>
<dbReference type="RefSeq" id="WP_272019384.1">
    <property type="nucleotide sequence ID" value="NZ_JAQLKE010000067.1"/>
</dbReference>
<gene>
    <name evidence="1" type="ORF">PM738_19490</name>
</gene>
<dbReference type="AlphaFoldDB" id="A0AB35IN82"/>
<comment type="caution">
    <text evidence="1">The sequence shown here is derived from an EMBL/GenBank/DDBJ whole genome shotgun (WGS) entry which is preliminary data.</text>
</comment>
<name>A0AB35IN82_9FIRM</name>
<dbReference type="EMBL" id="JAQLKE010000067">
    <property type="protein sequence ID" value="MDB7085964.1"/>
    <property type="molecule type" value="Genomic_DNA"/>
</dbReference>